<dbReference type="InterPro" id="IPR011333">
    <property type="entry name" value="SKP1/BTB/POZ_sf"/>
</dbReference>
<organism evidence="2 3">
    <name type="scientific">Aspergillus calidoustus</name>
    <dbReference type="NCBI Taxonomy" id="454130"/>
    <lineage>
        <taxon>Eukaryota</taxon>
        <taxon>Fungi</taxon>
        <taxon>Dikarya</taxon>
        <taxon>Ascomycota</taxon>
        <taxon>Pezizomycotina</taxon>
        <taxon>Eurotiomycetes</taxon>
        <taxon>Eurotiomycetidae</taxon>
        <taxon>Eurotiales</taxon>
        <taxon>Aspergillaceae</taxon>
        <taxon>Aspergillus</taxon>
        <taxon>Aspergillus subgen. Nidulantes</taxon>
    </lineage>
</organism>
<dbReference type="PROSITE" id="PS50097">
    <property type="entry name" value="BTB"/>
    <property type="match status" value="1"/>
</dbReference>
<accession>A0A0U5FRC1</accession>
<evidence type="ECO:0000313" key="3">
    <source>
        <dbReference type="Proteomes" id="UP000054771"/>
    </source>
</evidence>
<gene>
    <name evidence="2" type="ORF">ASPCAL00740</name>
</gene>
<dbReference type="InterPro" id="IPR000210">
    <property type="entry name" value="BTB/POZ_dom"/>
</dbReference>
<dbReference type="EMBL" id="CDMC01000001">
    <property type="protein sequence ID" value="CEL01149.1"/>
    <property type="molecule type" value="Genomic_DNA"/>
</dbReference>
<dbReference type="OMA" id="EQAVTMH"/>
<dbReference type="PANTHER" id="PTHR47843">
    <property type="entry name" value="BTB DOMAIN-CONTAINING PROTEIN-RELATED"/>
    <property type="match status" value="1"/>
</dbReference>
<dbReference type="SMART" id="SM00225">
    <property type="entry name" value="BTB"/>
    <property type="match status" value="1"/>
</dbReference>
<dbReference type="AlphaFoldDB" id="A0A0U5FRC1"/>
<dbReference type="Proteomes" id="UP000054771">
    <property type="component" value="Unassembled WGS sequence"/>
</dbReference>
<proteinExistence type="predicted"/>
<evidence type="ECO:0000313" key="2">
    <source>
        <dbReference type="EMBL" id="CEL01149.1"/>
    </source>
</evidence>
<dbReference type="Pfam" id="PF00651">
    <property type="entry name" value="BTB"/>
    <property type="match status" value="1"/>
</dbReference>
<evidence type="ECO:0000259" key="1">
    <source>
        <dbReference type="PROSITE" id="PS50097"/>
    </source>
</evidence>
<feature type="domain" description="BTB" evidence="1">
    <location>
        <begin position="29"/>
        <end position="100"/>
    </location>
</feature>
<dbReference type="PANTHER" id="PTHR47843:SF2">
    <property type="entry name" value="BTB DOMAIN-CONTAINING PROTEIN"/>
    <property type="match status" value="1"/>
</dbReference>
<keyword evidence="3" id="KW-1185">Reference proteome</keyword>
<sequence>MPSEEPVGNLLDMSYEEFAKVSLPLYHGPMVKIKIGPTAYNVSKPLLCSHSPYFAGMFNGKFKEGQEQSAVLEEIEGVVSNRSFRLFLQWLYLGRVILGKESPTDWISAMIEFARLADMLSISNVESQIVEHIRATILDNVPDAYSKDRLVRHMTPEHVYAATRLPKGHLVRRLLAQATIDTFLHSNTFKFSEVIREEPEFAADVLQELKVSLKSVKPECNVPIHFKEPLSGKEVVFNPH</sequence>
<dbReference type="SUPFAM" id="SSF54695">
    <property type="entry name" value="POZ domain"/>
    <property type="match status" value="1"/>
</dbReference>
<dbReference type="OrthoDB" id="194443at2759"/>
<protein>
    <recommendedName>
        <fullName evidence="1">BTB domain-containing protein</fullName>
    </recommendedName>
</protein>
<reference evidence="3" key="1">
    <citation type="journal article" date="2016" name="Genome Announc.">
        <title>Draft genome sequences of fungus Aspergillus calidoustus.</title>
        <authorList>
            <person name="Horn F."/>
            <person name="Linde J."/>
            <person name="Mattern D.J."/>
            <person name="Walther G."/>
            <person name="Guthke R."/>
            <person name="Scherlach K."/>
            <person name="Martin K."/>
            <person name="Brakhage A.A."/>
            <person name="Petzke L."/>
            <person name="Valiante V."/>
        </authorList>
    </citation>
    <scope>NUCLEOTIDE SEQUENCE [LARGE SCALE GENOMIC DNA]</scope>
    <source>
        <strain evidence="3">SF006504</strain>
    </source>
</reference>
<name>A0A0U5FRC1_ASPCI</name>
<dbReference type="Gene3D" id="3.30.710.10">
    <property type="entry name" value="Potassium Channel Kv1.1, Chain A"/>
    <property type="match status" value="1"/>
</dbReference>
<dbReference type="CDD" id="cd18186">
    <property type="entry name" value="BTB_POZ_ZBTB_KLHL-like"/>
    <property type="match status" value="1"/>
</dbReference>